<name>G0GAP3_WINT7</name>
<dbReference type="Pfam" id="PF04077">
    <property type="entry name" value="DsrH"/>
    <property type="match status" value="1"/>
</dbReference>
<accession>G0GAP3</accession>
<dbReference type="STRING" id="869211.Spith_0731"/>
<dbReference type="NCBIfam" id="TIGR03011">
    <property type="entry name" value="sulf_tusB_dsrH"/>
    <property type="match status" value="1"/>
</dbReference>
<dbReference type="InterPro" id="IPR007215">
    <property type="entry name" value="Sulphur_relay_TusB/DsrH"/>
</dbReference>
<evidence type="ECO:0000313" key="1">
    <source>
        <dbReference type="EMBL" id="AEJ61008.1"/>
    </source>
</evidence>
<dbReference type="PANTHER" id="PTHR37526:SF1">
    <property type="entry name" value="PROTEIN TUSB"/>
    <property type="match status" value="1"/>
</dbReference>
<dbReference type="GO" id="GO:0002143">
    <property type="term" value="P:tRNA wobble position uridine thiolation"/>
    <property type="evidence" value="ECO:0007669"/>
    <property type="project" value="InterPro"/>
</dbReference>
<dbReference type="EMBL" id="CP002903">
    <property type="protein sequence ID" value="AEJ61008.1"/>
    <property type="molecule type" value="Genomic_DNA"/>
</dbReference>
<sequence length="88" mass="9733">MALILVKHGPEHKEDQVKLECATEEDVVVLIQDGIYWVVQGEPVPTKGSVYVLKEDLVARGYGEHIAPRCVDYGGLVDLIFQQGNIIS</sequence>
<dbReference type="InterPro" id="IPR027396">
    <property type="entry name" value="DsrEFH-like"/>
</dbReference>
<dbReference type="HOGENOM" id="CLU_166087_1_0_12"/>
<dbReference type="Proteomes" id="UP000007254">
    <property type="component" value="Chromosome"/>
</dbReference>
<reference evidence="1 2" key="1">
    <citation type="submission" date="2011-06" db="EMBL/GenBank/DDBJ databases">
        <title>The complete genome of Spirochaeta thermophila DSM 6578.</title>
        <authorList>
            <consortium name="US DOE Joint Genome Institute (JGI-PGF)"/>
            <person name="Lucas S."/>
            <person name="Lapidus A."/>
            <person name="Bruce D."/>
            <person name="Goodwin L."/>
            <person name="Pitluck S."/>
            <person name="Peters L."/>
            <person name="Kyrpides N."/>
            <person name="Mavromatis K."/>
            <person name="Ivanova N."/>
            <person name="Mikailova N."/>
            <person name="Pagani I."/>
            <person name="Chertkov O."/>
            <person name="Detter J.C."/>
            <person name="Tapia R."/>
            <person name="Han C."/>
            <person name="Land M."/>
            <person name="Hauser L."/>
            <person name="Markowitz V."/>
            <person name="Cheng J.-F."/>
            <person name="Hugenholtz P."/>
            <person name="Woyke T."/>
            <person name="Wu D."/>
            <person name="Spring S."/>
            <person name="Merkhoffer B."/>
            <person name="Schneider S."/>
            <person name="Klenk H.-P."/>
            <person name="Eisen J.A."/>
        </authorList>
    </citation>
    <scope>NUCLEOTIDE SEQUENCE [LARGE SCALE GENOMIC DNA]</scope>
    <source>
        <strain evidence="2">ATCC 700085 / DSM 6578 / Z-1203</strain>
    </source>
</reference>
<dbReference type="PANTHER" id="PTHR37526">
    <property type="entry name" value="PROTEIN TUSB"/>
    <property type="match status" value="1"/>
</dbReference>
<evidence type="ECO:0000313" key="2">
    <source>
        <dbReference type="Proteomes" id="UP000007254"/>
    </source>
</evidence>
<gene>
    <name evidence="1" type="ordered locus">Spith_0731</name>
</gene>
<dbReference type="KEGG" id="stq:Spith_0731"/>
<protein>
    <submittedName>
        <fullName evidence="1">Sulfur relay protein TusB/DsrH</fullName>
    </submittedName>
</protein>
<proteinExistence type="predicted"/>
<dbReference type="GO" id="GO:1990228">
    <property type="term" value="C:sulfurtransferase complex"/>
    <property type="evidence" value="ECO:0007669"/>
    <property type="project" value="TreeGrafter"/>
</dbReference>
<dbReference type="SUPFAM" id="SSF75169">
    <property type="entry name" value="DsrEFH-like"/>
    <property type="match status" value="1"/>
</dbReference>
<keyword evidence="2" id="KW-1185">Reference proteome</keyword>
<dbReference type="OrthoDB" id="37754at2"/>
<dbReference type="Gene3D" id="3.40.1260.10">
    <property type="entry name" value="DsrEFH-like"/>
    <property type="match status" value="1"/>
</dbReference>
<organism evidence="1 2">
    <name type="scientific">Winmispira thermophila (strain ATCC 700085 / DSM 6578 / Z-1203)</name>
    <name type="common">Spirochaeta thermophila</name>
    <dbReference type="NCBI Taxonomy" id="869211"/>
    <lineage>
        <taxon>Bacteria</taxon>
        <taxon>Pseudomonadati</taxon>
        <taxon>Spirochaetota</taxon>
        <taxon>Spirochaetia</taxon>
        <taxon>Winmispirales</taxon>
        <taxon>Winmispiraceae</taxon>
        <taxon>Winmispira</taxon>
    </lineage>
</organism>
<dbReference type="RefSeq" id="WP_014624386.1">
    <property type="nucleotide sequence ID" value="NC_017583.1"/>
</dbReference>
<dbReference type="AlphaFoldDB" id="G0GAP3"/>